<feature type="region of interest" description="Disordered" evidence="2">
    <location>
        <begin position="476"/>
        <end position="497"/>
    </location>
</feature>
<dbReference type="KEGG" id="lmat:92516863"/>
<dbReference type="PANTHER" id="PTHR13037">
    <property type="entry name" value="FORMIN"/>
    <property type="match status" value="1"/>
</dbReference>
<feature type="compositionally biased region" description="Low complexity" evidence="2">
    <location>
        <begin position="1756"/>
        <end position="1772"/>
    </location>
</feature>
<organism evidence="3 4">
    <name type="scientific">Leishmania martiniquensis</name>
    <dbReference type="NCBI Taxonomy" id="1580590"/>
    <lineage>
        <taxon>Eukaryota</taxon>
        <taxon>Discoba</taxon>
        <taxon>Euglenozoa</taxon>
        <taxon>Kinetoplastea</taxon>
        <taxon>Metakinetoplastina</taxon>
        <taxon>Trypanosomatida</taxon>
        <taxon>Trypanosomatidae</taxon>
        <taxon>Leishmaniinae</taxon>
        <taxon>Leishmania</taxon>
    </lineage>
</organism>
<feature type="compositionally biased region" description="Low complexity" evidence="2">
    <location>
        <begin position="2823"/>
        <end position="2836"/>
    </location>
</feature>
<feature type="region of interest" description="Disordered" evidence="2">
    <location>
        <begin position="2823"/>
        <end position="2844"/>
    </location>
</feature>
<feature type="compositionally biased region" description="Low complexity" evidence="2">
    <location>
        <begin position="2160"/>
        <end position="2180"/>
    </location>
</feature>
<feature type="compositionally biased region" description="Basic and acidic residues" evidence="2">
    <location>
        <begin position="2402"/>
        <end position="2414"/>
    </location>
</feature>
<feature type="region of interest" description="Disordered" evidence="2">
    <location>
        <begin position="2755"/>
        <end position="2795"/>
    </location>
</feature>
<feature type="compositionally biased region" description="Pro residues" evidence="2">
    <location>
        <begin position="2785"/>
        <end position="2794"/>
    </location>
</feature>
<feature type="region of interest" description="Disordered" evidence="2">
    <location>
        <begin position="2402"/>
        <end position="2477"/>
    </location>
</feature>
<feature type="compositionally biased region" description="Low complexity" evidence="2">
    <location>
        <begin position="2771"/>
        <end position="2784"/>
    </location>
</feature>
<dbReference type="EMBL" id="JAFEUZ010000015">
    <property type="protein sequence ID" value="KAG5482916.1"/>
    <property type="molecule type" value="Genomic_DNA"/>
</dbReference>
<feature type="compositionally biased region" description="Polar residues" evidence="2">
    <location>
        <begin position="482"/>
        <end position="497"/>
    </location>
</feature>
<reference evidence="4" key="1">
    <citation type="journal article" date="2021" name="Microbiol. Resour. Announc.">
        <title>LGAAP: Leishmaniinae Genome Assembly and Annotation Pipeline.</title>
        <authorList>
            <person name="Almutairi H."/>
            <person name="Urbaniak M.D."/>
            <person name="Bates M.D."/>
            <person name="Jariyapan N."/>
            <person name="Kwakye-Nuako G."/>
            <person name="Thomaz-Soccol V."/>
            <person name="Al-Salem W.S."/>
            <person name="Dillon R.J."/>
            <person name="Bates P.A."/>
            <person name="Gatherer D."/>
        </authorList>
    </citation>
    <scope>NUCLEOTIDE SEQUENCE [LARGE SCALE GENOMIC DNA]</scope>
</reference>
<gene>
    <name evidence="3" type="ORF">LSCM1_06953</name>
</gene>
<feature type="compositionally biased region" description="Basic and acidic residues" evidence="2">
    <location>
        <begin position="2667"/>
        <end position="2676"/>
    </location>
</feature>
<dbReference type="Proteomes" id="UP000673552">
    <property type="component" value="Unassembled WGS sequence"/>
</dbReference>
<reference evidence="4" key="2">
    <citation type="journal article" date="2021" name="Sci. Data">
        <title>Chromosome-scale genome sequencing, assembly and annotation of six genomes from subfamily Leishmaniinae.</title>
        <authorList>
            <person name="Almutairi H."/>
            <person name="Urbaniak M.D."/>
            <person name="Bates M.D."/>
            <person name="Jariyapan N."/>
            <person name="Kwakye-Nuako G."/>
            <person name="Thomaz Soccol V."/>
            <person name="Al-Salem W.S."/>
            <person name="Dillon R.J."/>
            <person name="Bates P.A."/>
            <person name="Gatherer D."/>
        </authorList>
    </citation>
    <scope>NUCLEOTIDE SEQUENCE [LARGE SCALE GENOMIC DNA]</scope>
</reference>
<feature type="region of interest" description="Disordered" evidence="2">
    <location>
        <begin position="2507"/>
        <end position="2550"/>
    </location>
</feature>
<evidence type="ECO:0000256" key="2">
    <source>
        <dbReference type="SAM" id="MobiDB-lite"/>
    </source>
</evidence>
<evidence type="ECO:0000313" key="3">
    <source>
        <dbReference type="EMBL" id="KAG5482916.1"/>
    </source>
</evidence>
<comment type="caution">
    <text evidence="3">The sequence shown here is derived from an EMBL/GenBank/DDBJ whole genome shotgun (WGS) entry which is preliminary data.</text>
</comment>
<evidence type="ECO:0000313" key="4">
    <source>
        <dbReference type="Proteomes" id="UP000673552"/>
    </source>
</evidence>
<feature type="region of interest" description="Disordered" evidence="2">
    <location>
        <begin position="1062"/>
        <end position="1090"/>
    </location>
</feature>
<feature type="compositionally biased region" description="Low complexity" evidence="2">
    <location>
        <begin position="2521"/>
        <end position="2535"/>
    </location>
</feature>
<proteinExistence type="predicted"/>
<feature type="region of interest" description="Disordered" evidence="2">
    <location>
        <begin position="2160"/>
        <end position="2197"/>
    </location>
</feature>
<sequence length="3089" mass="327550">MPLLVQRTYKLGAGSATDAEELASSASPLMVPGAPAEHVTTRVCHHWSYVDPSRRETCIVTLQAHYSLHVDVKGEGGTASPSSPQQMGGHAEVPCSDDGLCGFAWELLWIPCPSVLPDAAGAVAAVGSSSDDLNVTASLEAHTPARARFFFPRTTSLAPSTLAGTGGVLFMSSRHVLIATEATTAASAASGPSATWSESPSRRLDSAAHYSLMDSFVLKCSDTASARSVPPARLWTRVAASAALPYLFAAPQAPGHVSATSVPSSQSSTALLLVAGVPLPPPHHTSAAADEAPLMRLVYVCAAVGSAGSAPLVHRTWDLVACVADLSVTGGSADNPTQLHARLRHAVVLPQLSLSVQRAATVAGAHRAGRGYVGCSTDGANRTQPLAPSDLLWAFVEDTNAQGVHPIHDGQLCGSLVALLPCCRAPVRASTAPSLIAPVTAAASLRVGCSAPSPPAILCMGFRADTPHGALGVSSAALDSHATPTQQQRERTSPSSLQDIVEQLLPSRERAVYELSIGRPTKHIGPPATDASRGAASASAAATLTVLPEHTALLMLIMDGIHSRSGCCSRAAEEAEASRSDPAAMTALPRGLYLTDTLPWDALAPLASPQGPEGALEERKRTVRAHRVPPNRTLWRGLDPLVLSAAATPTSASAIMDGESGEENGAMQSMRQADHRDALAWDVADMARWAESLSGTTGGSSDGAYGRNHHAIPMADDSAAEAEGTATFASHSFMATVTAVASSARVPSSVSTAGPTIRGLPCFNELTHELTMLWCYSSDATGHSEEEDEAATELAIALVRPSLSLSHSSTATEEEWEAQVVEWVAAEQLRRHLDSSATPPSEAAVAVATYRAVRVLMAYAVLHEARPDPPRWPRVLMEVVRSTTVEAEEHRTRLHVYARAVQTFTTARLVKCFGDDTAKQEAEVRHMRRAARLFLRLMLRTLVELDWGAADALGRLCCQWVVRWFLGSGAATSAAGTTRPSPITTADTFAEQEQDAGVEGRAIQVLLQLGVAAPSSAPSPLSMLDWLRRALLLFACRHTELPLELMIDDIVEASGLLRHSETTPDLAQATATDGWSEASDQETAASRVPPWPARDTAELRESIEYALLRLVKPEELYRVVHHLASVSPTTYLHRSSTSAGASCGGELRGRRRLVVRGVLTVADLHALVCAGWAPGRPHDAAPPSGFTFVCCVVDVAMAFVSEATPASTDTVAVAEVYEQLVVTALDAWGERGGCEEGQQAEEASHAPAASTYTTERVPVYPLLNTPEAEGSAAATTTRRASTPFPFTLLPPLLTVYLWYHVTHRICTALQLLPPSTPDADAAGGEPPLAPRLRRAKLRDGDELRALHRGVCVLRCLTQEDAACAEDIFAAMRLVYDTPHRDVGHPSAHRQGAHAGLANRIGPTATTATAASSLWVSQYVAAWHHLLSLEAPPLCSAGALRAYQERCFHAPASTTPHAGDVMRVMHLLYASAGNGRVLRAQVLRAMGLQQQQQQLARKVAAEGCIDSYAVFARALQQWRITARERHRQSTAESSVKKRRMRSEGAVATGTIAAWLVQIWASVLLCDSGAVTDVGMYEHLFTALAHAKQQGEQLNTITTATAADVTFALLRPCLLYALPVLEQLAVEEELKNSSGGRSSEAALVYLQYNEPLTWNMNSAMLNGKERPHIRRATERLCAGEVCERVRRQLQRIVALFEWPPSASSGVSSTRGTDARFGIVAQLMALQPTAANLAAVQRRIALCRVKKSPRQRSTSGDVTAGRRSASTQSSASAASGAGESGLELRNFFLPPAAVYVVAATAVAMHHAKSRTSASQGESSRGFPLSQSPSAAASPMPVGWLVVGCEVLRRELRCYMLTELQLNGYVEKPAAMDATEAANETAPEGITADAAANHPSSLEPCWLLVASGVQLKAFINALADAVEPLTCTLAQAMPFVHIRPLVLLLVLDVLHALLHSSADTHEVKEAADGTARCMPEVRASSPPVVTCTDASLLPLLQQWIRGVAVPLHERMNDADKKVLEHILTVTFAREYLSTPRGEGAAAPPGRAAARTTSYRASNVHAEWRQWRDKASARSVSGKESAMMGCLSSCVAAGHQQLMHMALPKQIEDEAPQEAAAAVPRNSLGLKTTSHSAITTAASIGSHWLDAGSALRTSLLNTIGATVAPRAAQQQQQPQQHARTSSPAVASPPPLQSQPQAVRANVSEDGRTVGLTVADTDELQLLCKEEAFKRRQCCEQLLRERRQFFASAVFQGNLLRLYVALRTEKRRRALEAFALEQHDLIFTLAYREQLLRLDEAREALRHVWCEWGERQRLATRRLLQEERDARMGVQAINYAGWSLLRHAERQERRVWVLYEEGRASIAALEDDARDALALAAARAHLELTKRAAEAEEEAYWKAEESAWARMCEEEGVEETDRLPHPPPLSTNNEARRDGGRMLSPSRASSSSPANPPSSSSADRPTVTPSAEHARTAHGDAARVASDDNGAAALKHIRRGGRKGLGGGAAAVVTLHSSCSDTTGPRRASDTTVSASVQQQQQAPPHSASLETHSEHALPGWSGGLAHGAVQSAISSASGLFNALSQWPTALRDTVAPPPPTRVSGRTMARQAAVLDAAGGFEVECSSVGVLTAKEAAPRAPAVAPETCRAARSDDWGWSSDSGEDAQLVEVKSPEWAREGDGRRADNVLPPAGRHIVPQRGAFAGGETPVAAAPPPSQCPQSAKAAANLVPAVNGARSSMAAARLPRKKKRFAAAAILVEPVSSASAPAAPPASPPPLPPFQSVKQRPQQQQGRPPSPGDPVIPNPARSILWAIEAEATEMVSGLTGAARTVSGASSATSGNGSRRQQCAPSPLCTPDGLPLRAAAALRPIEGVERQVWTETLSGSVAADSGLDARGAGDVDNAGSAVENEDGWGWSDDDKTVELGVSKVAPAVSPPPPPAAAAARPKEAPSPPAPYATSVTAAHEPHELRGRRTSVEPLPLPATHTIEVVPLPNARVEDGWGWSDDEANTEGTCVPPPPLSAHLPDLGSDGVKDGWSRGTVSFGSDIAVPAPGTAVSEAPPAPLGPVAAPSTRSEMLKDLQEVYAAEVDVRAQLVELL</sequence>
<feature type="region of interest" description="Disordered" evidence="2">
    <location>
        <begin position="2880"/>
        <end position="2949"/>
    </location>
</feature>
<feature type="region of interest" description="Disordered" evidence="2">
    <location>
        <begin position="1744"/>
        <end position="1772"/>
    </location>
</feature>
<feature type="compositionally biased region" description="Pro residues" evidence="2">
    <location>
        <begin position="2759"/>
        <end position="2770"/>
    </location>
</feature>
<dbReference type="GeneID" id="92516863"/>
<feature type="region of interest" description="Disordered" evidence="2">
    <location>
        <begin position="2667"/>
        <end position="2689"/>
    </location>
</feature>
<keyword evidence="1" id="KW-0945">Host-virus interaction</keyword>
<feature type="region of interest" description="Disordered" evidence="2">
    <location>
        <begin position="1806"/>
        <end position="1830"/>
    </location>
</feature>
<feature type="compositionally biased region" description="Polar residues" evidence="2">
    <location>
        <begin position="1063"/>
        <end position="1073"/>
    </location>
</feature>
<dbReference type="OrthoDB" id="273871at2759"/>
<feature type="compositionally biased region" description="Basic and acidic residues" evidence="2">
    <location>
        <begin position="2462"/>
        <end position="2471"/>
    </location>
</feature>
<feature type="compositionally biased region" description="Low complexity" evidence="2">
    <location>
        <begin position="2434"/>
        <end position="2452"/>
    </location>
</feature>
<dbReference type="PANTHER" id="PTHR13037:SF24">
    <property type="entry name" value="POLYCOMB PROTEIN PCL-RELATED"/>
    <property type="match status" value="1"/>
</dbReference>
<name>A0A836KQC0_9TRYP</name>
<evidence type="ECO:0000256" key="1">
    <source>
        <dbReference type="ARBA" id="ARBA00022581"/>
    </source>
</evidence>
<dbReference type="RefSeq" id="XP_067180022.1">
    <property type="nucleotide sequence ID" value="XM_067324351.1"/>
</dbReference>
<protein>
    <submittedName>
        <fullName evidence="3">Uncharacterized protein</fullName>
    </submittedName>
</protein>
<keyword evidence="4" id="KW-1185">Reference proteome</keyword>
<dbReference type="SMR" id="A0A836KQC0"/>
<accession>A0A836KQC0</accession>